<evidence type="ECO:0000256" key="1">
    <source>
        <dbReference type="ARBA" id="ARBA00022658"/>
    </source>
</evidence>
<dbReference type="InterPro" id="IPR001876">
    <property type="entry name" value="Znf_RanBP2"/>
</dbReference>
<keyword evidence="3" id="KW-0677">Repeat</keyword>
<name>A0A812TKL5_9DINO</name>
<feature type="repeat" description="RCC1" evidence="6">
    <location>
        <begin position="263"/>
        <end position="320"/>
    </location>
</feature>
<keyword evidence="10" id="KW-1185">Reference proteome</keyword>
<dbReference type="AlphaFoldDB" id="A0A812TKL5"/>
<evidence type="ECO:0000313" key="9">
    <source>
        <dbReference type="EMBL" id="CAE7527644.1"/>
    </source>
</evidence>
<protein>
    <submittedName>
        <fullName evidence="9">Rcc1 protein</fullName>
    </submittedName>
</protein>
<evidence type="ECO:0000256" key="4">
    <source>
        <dbReference type="ARBA" id="ARBA00022771"/>
    </source>
</evidence>
<feature type="repeat" description="RCC1" evidence="6">
    <location>
        <begin position="210"/>
        <end position="262"/>
    </location>
</feature>
<feature type="repeat" description="RCC1" evidence="6">
    <location>
        <begin position="321"/>
        <end position="378"/>
    </location>
</feature>
<evidence type="ECO:0000259" key="8">
    <source>
        <dbReference type="PROSITE" id="PS50199"/>
    </source>
</evidence>
<dbReference type="PRINTS" id="PR00633">
    <property type="entry name" value="RCCNDNSATION"/>
</dbReference>
<evidence type="ECO:0000256" key="5">
    <source>
        <dbReference type="ARBA" id="ARBA00022833"/>
    </source>
</evidence>
<dbReference type="Pfam" id="PF25390">
    <property type="entry name" value="WD40_RLD"/>
    <property type="match status" value="1"/>
</dbReference>
<sequence length="759" mass="78728">MATHEAWDPPLPDFAGNFSPVAKANPLAALLHDGKWKCETCSLRWDASLIKCKACESYKPGLSEEDVAKIQAEEEARKASAIAMFQSSSAVKPTGFAFGGGGGTTGTTFGAGSAGSMVFGFSAGTPAETSSSTTSGAFGSSGGSFGGFGGFGGFGQGGTGSSGTSGSAVTFGFGSQAVTFGAPAASTASESGTKELPELPDFTTDKVPVGDVFVHGSGECDQLGLGDDMRERQKPTLLKSLTGKNICEIAVGAMHVLCLSTGGAVYSWGCNDDGALGRAASDGSDGGPSDVEPHVVTMPSGVVVRHVSCGDGHSCALDENRRVWLWGTYKDSNGYIGIVHKRKQETEVLEKSAEPTLVLEGCLQIASGANHTVALVASDSRRQVFAWGSNATGQLGMQDGCGFSERVLPCSGSVPGLAPRDGGGSEVGGEQVVRIHQADGSVRAAVSMTAEQVQQYLAQGATALVLQVPDREVSKAEKKKLLHPQDMPLSVGTTSSEPRVASCVHASAECSFVTFQDGAVFGCGLNGDGQVGLGFVSMAVRQLEDVSAVRGASWLGGGLCSTAALVDGRVFTWGKAEECGHGLGAKDLPVLQPREVLGLPKVRALRCGDHHTLASTCDGDLFVWGCGLTHQLANRPREVSDPADADEEPTDELRPYRVSSKQLQKRFVMLAAGGAQHSVELAWGGEYSTLGQDGAGTGGGDDTPAGHLIAGACGSASPSNFIPHKFLMEPDIHRKWRRPDRPTFYGVKYRKVQPTSPLQ</sequence>
<keyword evidence="4 7" id="KW-0863">Zinc-finger</keyword>
<evidence type="ECO:0000256" key="2">
    <source>
        <dbReference type="ARBA" id="ARBA00022723"/>
    </source>
</evidence>
<keyword evidence="2" id="KW-0479">Metal-binding</keyword>
<dbReference type="PROSITE" id="PS50012">
    <property type="entry name" value="RCC1_3"/>
    <property type="match status" value="5"/>
</dbReference>
<accession>A0A812TKL5</accession>
<evidence type="ECO:0000256" key="6">
    <source>
        <dbReference type="PROSITE-ProRule" id="PRU00235"/>
    </source>
</evidence>
<feature type="domain" description="RanBP2-type" evidence="8">
    <location>
        <begin position="32"/>
        <end position="61"/>
    </location>
</feature>
<dbReference type="PANTHER" id="PTHR45982:SF1">
    <property type="entry name" value="REGULATOR OF CHROMOSOME CONDENSATION"/>
    <property type="match status" value="1"/>
</dbReference>
<dbReference type="InterPro" id="IPR058923">
    <property type="entry name" value="RCC1-like_dom"/>
</dbReference>
<dbReference type="SUPFAM" id="SSF50985">
    <property type="entry name" value="RCC1/BLIP-II"/>
    <property type="match status" value="1"/>
</dbReference>
<dbReference type="PROSITE" id="PS50199">
    <property type="entry name" value="ZF_RANBP2_2"/>
    <property type="match status" value="1"/>
</dbReference>
<evidence type="ECO:0000256" key="3">
    <source>
        <dbReference type="ARBA" id="ARBA00022737"/>
    </source>
</evidence>
<dbReference type="PANTHER" id="PTHR45982">
    <property type="entry name" value="REGULATOR OF CHROMOSOME CONDENSATION"/>
    <property type="match status" value="1"/>
</dbReference>
<dbReference type="InterPro" id="IPR009091">
    <property type="entry name" value="RCC1/BLIP-II"/>
</dbReference>
<feature type="repeat" description="RCC1" evidence="6">
    <location>
        <begin position="619"/>
        <end position="684"/>
    </location>
</feature>
<dbReference type="OrthoDB" id="440321at2759"/>
<dbReference type="Proteomes" id="UP000604046">
    <property type="component" value="Unassembled WGS sequence"/>
</dbReference>
<proteinExistence type="predicted"/>
<dbReference type="GO" id="GO:0008270">
    <property type="term" value="F:zinc ion binding"/>
    <property type="evidence" value="ECO:0007669"/>
    <property type="project" value="UniProtKB-KW"/>
</dbReference>
<dbReference type="InterPro" id="IPR000408">
    <property type="entry name" value="Reg_chr_condens"/>
</dbReference>
<keyword evidence="5" id="KW-0862">Zinc</keyword>
<keyword evidence="1" id="KW-0344">Guanine-nucleotide releasing factor</keyword>
<evidence type="ECO:0000313" key="10">
    <source>
        <dbReference type="Proteomes" id="UP000604046"/>
    </source>
</evidence>
<organism evidence="9 10">
    <name type="scientific">Symbiodinium natans</name>
    <dbReference type="NCBI Taxonomy" id="878477"/>
    <lineage>
        <taxon>Eukaryota</taxon>
        <taxon>Sar</taxon>
        <taxon>Alveolata</taxon>
        <taxon>Dinophyceae</taxon>
        <taxon>Suessiales</taxon>
        <taxon>Symbiodiniaceae</taxon>
        <taxon>Symbiodinium</taxon>
    </lineage>
</organism>
<reference evidence="9" key="1">
    <citation type="submission" date="2021-02" db="EMBL/GenBank/DDBJ databases">
        <authorList>
            <person name="Dougan E. K."/>
            <person name="Rhodes N."/>
            <person name="Thang M."/>
            <person name="Chan C."/>
        </authorList>
    </citation>
    <scope>NUCLEOTIDE SEQUENCE</scope>
</reference>
<dbReference type="InterPro" id="IPR051553">
    <property type="entry name" value="Ran_GTPase-activating"/>
</dbReference>
<evidence type="ECO:0000256" key="7">
    <source>
        <dbReference type="PROSITE-ProRule" id="PRU00322"/>
    </source>
</evidence>
<gene>
    <name evidence="9" type="primary">rcc1</name>
    <name evidence="9" type="ORF">SNAT2548_LOCUS29548</name>
</gene>
<dbReference type="EMBL" id="CAJNDS010002566">
    <property type="protein sequence ID" value="CAE7527644.1"/>
    <property type="molecule type" value="Genomic_DNA"/>
</dbReference>
<dbReference type="Gene3D" id="2.130.10.30">
    <property type="entry name" value="Regulator of chromosome condensation 1/beta-lactamase-inhibitor protein II"/>
    <property type="match status" value="1"/>
</dbReference>
<dbReference type="Gene3D" id="4.10.1060.10">
    <property type="entry name" value="Zinc finger, RanBP2-type"/>
    <property type="match status" value="1"/>
</dbReference>
<comment type="caution">
    <text evidence="9">The sequence shown here is derived from an EMBL/GenBank/DDBJ whole genome shotgun (WGS) entry which is preliminary data.</text>
</comment>
<feature type="repeat" description="RCC1" evidence="6">
    <location>
        <begin position="568"/>
        <end position="618"/>
    </location>
</feature>